<dbReference type="PANTHER" id="PTHR35812">
    <property type="entry name" value="LIPOPROTEIN"/>
    <property type="match status" value="1"/>
</dbReference>
<gene>
    <name evidence="2" type="ORF">MNBD_GAMMA10-1294</name>
</gene>
<evidence type="ECO:0000259" key="1">
    <source>
        <dbReference type="Pfam" id="PF07603"/>
    </source>
</evidence>
<organism evidence="2">
    <name type="scientific">hydrothermal vent metagenome</name>
    <dbReference type="NCBI Taxonomy" id="652676"/>
    <lineage>
        <taxon>unclassified sequences</taxon>
        <taxon>metagenomes</taxon>
        <taxon>ecological metagenomes</taxon>
    </lineage>
</organism>
<sequence length="209" mass="22090">MKFTLFLFTLFCSLAYSITAYANCTNQGIGLVITKPDDIYTNNGDATVSDTNTGLMWQVCPLGLSGADCATGTLQTLTWPAALAGAVADTSSGYTDWRLPNKNELISLVDYACTSPAINDSVFPATIPTPLLSLLNDGIFPAITPVPGGGGYWSSTPVIDNSGNALIWAVDFVNGFTIQASKDNNISGYVRLVRGFELLDPTLPAPPPL</sequence>
<evidence type="ECO:0000313" key="2">
    <source>
        <dbReference type="EMBL" id="VAW71857.1"/>
    </source>
</evidence>
<dbReference type="EMBL" id="UOFJ01000629">
    <property type="protein sequence ID" value="VAW71857.1"/>
    <property type="molecule type" value="Genomic_DNA"/>
</dbReference>
<dbReference type="PANTHER" id="PTHR35812:SF1">
    <property type="entry name" value="LIPOPROTEIN"/>
    <property type="match status" value="1"/>
</dbReference>
<dbReference type="Pfam" id="PF07603">
    <property type="entry name" value="Lcl_C"/>
    <property type="match status" value="1"/>
</dbReference>
<dbReference type="AlphaFoldDB" id="A0A3B0Y8J5"/>
<protein>
    <recommendedName>
        <fullName evidence="1">Lcl C-terminal domain-containing protein</fullName>
    </recommendedName>
</protein>
<accession>A0A3B0Y8J5</accession>
<name>A0A3B0Y8J5_9ZZZZ</name>
<feature type="domain" description="Lcl C-terminal" evidence="1">
    <location>
        <begin position="47"/>
        <end position="194"/>
    </location>
</feature>
<proteinExistence type="predicted"/>
<dbReference type="InterPro" id="IPR011460">
    <property type="entry name" value="Lcl_C"/>
</dbReference>
<reference evidence="2" key="1">
    <citation type="submission" date="2018-06" db="EMBL/GenBank/DDBJ databases">
        <authorList>
            <person name="Zhirakovskaya E."/>
        </authorList>
    </citation>
    <scope>NUCLEOTIDE SEQUENCE</scope>
</reference>